<feature type="non-terminal residue" evidence="1">
    <location>
        <position position="191"/>
    </location>
</feature>
<comment type="caution">
    <text evidence="1">The sequence shown here is derived from an EMBL/GenBank/DDBJ whole genome shotgun (WGS) entry which is preliminary data.</text>
</comment>
<evidence type="ECO:0000313" key="1">
    <source>
        <dbReference type="EMBL" id="KAI6081639.1"/>
    </source>
</evidence>
<organism evidence="1 2">
    <name type="scientific">Hypoxylon rubiginosum</name>
    <dbReference type="NCBI Taxonomy" id="110542"/>
    <lineage>
        <taxon>Eukaryota</taxon>
        <taxon>Fungi</taxon>
        <taxon>Dikarya</taxon>
        <taxon>Ascomycota</taxon>
        <taxon>Pezizomycotina</taxon>
        <taxon>Sordariomycetes</taxon>
        <taxon>Xylariomycetidae</taxon>
        <taxon>Xylariales</taxon>
        <taxon>Hypoxylaceae</taxon>
        <taxon>Hypoxylon</taxon>
    </lineage>
</organism>
<gene>
    <name evidence="1" type="ORF">F4821DRAFT_248830</name>
</gene>
<proteinExistence type="predicted"/>
<keyword evidence="2" id="KW-1185">Reference proteome</keyword>
<name>A0ACC0CMJ4_9PEZI</name>
<dbReference type="Proteomes" id="UP001497680">
    <property type="component" value="Unassembled WGS sequence"/>
</dbReference>
<reference evidence="1 2" key="1">
    <citation type="journal article" date="2022" name="New Phytol.">
        <title>Ecological generalism drives hyperdiversity of secondary metabolite gene clusters in xylarialean endophytes.</title>
        <authorList>
            <person name="Franco M.E.E."/>
            <person name="Wisecaver J.H."/>
            <person name="Arnold A.E."/>
            <person name="Ju Y.M."/>
            <person name="Slot J.C."/>
            <person name="Ahrendt S."/>
            <person name="Moore L.P."/>
            <person name="Eastman K.E."/>
            <person name="Scott K."/>
            <person name="Konkel Z."/>
            <person name="Mondo S.J."/>
            <person name="Kuo A."/>
            <person name="Hayes R.D."/>
            <person name="Haridas S."/>
            <person name="Andreopoulos B."/>
            <person name="Riley R."/>
            <person name="LaButti K."/>
            <person name="Pangilinan J."/>
            <person name="Lipzen A."/>
            <person name="Amirebrahimi M."/>
            <person name="Yan J."/>
            <person name="Adam C."/>
            <person name="Keymanesh K."/>
            <person name="Ng V."/>
            <person name="Louie K."/>
            <person name="Northen T."/>
            <person name="Drula E."/>
            <person name="Henrissat B."/>
            <person name="Hsieh H.M."/>
            <person name="Youens-Clark K."/>
            <person name="Lutzoni F."/>
            <person name="Miadlikowska J."/>
            <person name="Eastwood D.C."/>
            <person name="Hamelin R.C."/>
            <person name="Grigoriev I.V."/>
            <person name="U'Ren J.M."/>
        </authorList>
    </citation>
    <scope>NUCLEOTIDE SEQUENCE [LARGE SCALE GENOMIC DNA]</scope>
    <source>
        <strain evidence="1 2">ER1909</strain>
    </source>
</reference>
<evidence type="ECO:0000313" key="2">
    <source>
        <dbReference type="Proteomes" id="UP001497680"/>
    </source>
</evidence>
<protein>
    <submittedName>
        <fullName evidence="1">Uncharacterized protein</fullName>
    </submittedName>
</protein>
<sequence length="191" mass="21436">MGDAPYPLFVLSDQVDVDYLNSVLQRTADSNDDCFALIPVSILDEKSPYACAPRKRWTDDPDPREIVSEGPKTPLPPSYVSSFVGKTLKDCASYLSNSPEDAAWSIDYFFALDEHCKNEDTILLARAFEDRNKGIHAFPAPTTQAVQKMFSVETSSDFEMKMEAYQNIIKEQGKVDRSIGTPWEFGDSDED</sequence>
<dbReference type="EMBL" id="MU394390">
    <property type="protein sequence ID" value="KAI6081639.1"/>
    <property type="molecule type" value="Genomic_DNA"/>
</dbReference>
<accession>A0ACC0CMJ4</accession>